<keyword evidence="3" id="KW-1185">Reference proteome</keyword>
<keyword evidence="1" id="KW-1133">Transmembrane helix</keyword>
<dbReference type="Proteomes" id="UP000251869">
    <property type="component" value="Unassembled WGS sequence"/>
</dbReference>
<reference evidence="2 3" key="1">
    <citation type="submission" date="2018-06" db="EMBL/GenBank/DDBJ databases">
        <title>The draft genome sequences of strains SCU63 and S1.</title>
        <authorList>
            <person name="Gan L."/>
        </authorList>
    </citation>
    <scope>NUCLEOTIDE SEQUENCE [LARGE SCALE GENOMIC DNA]</scope>
    <source>
        <strain evidence="2 3">S1</strain>
    </source>
</reference>
<name>A0A365KAL2_9BACL</name>
<organism evidence="2 3">
    <name type="scientific">Planococcus maitriensis</name>
    <dbReference type="NCBI Taxonomy" id="221799"/>
    <lineage>
        <taxon>Bacteria</taxon>
        <taxon>Bacillati</taxon>
        <taxon>Bacillota</taxon>
        <taxon>Bacilli</taxon>
        <taxon>Bacillales</taxon>
        <taxon>Caryophanaceae</taxon>
        <taxon>Planococcus</taxon>
    </lineage>
</organism>
<evidence type="ECO:0000313" key="2">
    <source>
        <dbReference type="EMBL" id="RAZ69694.1"/>
    </source>
</evidence>
<keyword evidence="1" id="KW-0812">Transmembrane</keyword>
<proteinExistence type="predicted"/>
<evidence type="ECO:0000256" key="1">
    <source>
        <dbReference type="SAM" id="Phobius"/>
    </source>
</evidence>
<protein>
    <submittedName>
        <fullName evidence="2">Uncharacterized protein</fullName>
    </submittedName>
</protein>
<dbReference type="OrthoDB" id="2428666at2"/>
<sequence>MKTIAGFVVLMGIVLFFADAEVLAPLDGLAVYFVVSGLLVLTIAQLAGSREKHWLCRIGFHDFERQERVEELPAMRWYRCKRCGKEKHAASIV</sequence>
<dbReference type="RefSeq" id="WP_112230809.1">
    <property type="nucleotide sequence ID" value="NZ_QLZQ01000001.1"/>
</dbReference>
<keyword evidence="1" id="KW-0472">Membrane</keyword>
<evidence type="ECO:0000313" key="3">
    <source>
        <dbReference type="Proteomes" id="UP000251869"/>
    </source>
</evidence>
<dbReference type="AlphaFoldDB" id="A0A365KAL2"/>
<comment type="caution">
    <text evidence="2">The sequence shown here is derived from an EMBL/GenBank/DDBJ whole genome shotgun (WGS) entry which is preliminary data.</text>
</comment>
<feature type="transmembrane region" description="Helical" evidence="1">
    <location>
        <begin position="30"/>
        <end position="48"/>
    </location>
</feature>
<dbReference type="EMBL" id="QLZQ01000001">
    <property type="protein sequence ID" value="RAZ69694.1"/>
    <property type="molecule type" value="Genomic_DNA"/>
</dbReference>
<accession>A0A365KAL2</accession>
<gene>
    <name evidence="2" type="ORF">DP119_03285</name>
</gene>